<dbReference type="EMBL" id="KI925454">
    <property type="protein sequence ID" value="ETW86978.1"/>
    <property type="molecule type" value="Genomic_DNA"/>
</dbReference>
<keyword evidence="4 6" id="KW-1133">Transmembrane helix</keyword>
<accession>W4KMB0</accession>
<dbReference type="GO" id="GO:0005778">
    <property type="term" value="C:peroxisomal membrane"/>
    <property type="evidence" value="ECO:0007669"/>
    <property type="project" value="TreeGrafter"/>
</dbReference>
<dbReference type="STRING" id="747525.W4KMB0"/>
<keyword evidence="3 6" id="KW-0812">Transmembrane</keyword>
<evidence type="ECO:0000313" key="8">
    <source>
        <dbReference type="Proteomes" id="UP000030671"/>
    </source>
</evidence>
<organism evidence="7 8">
    <name type="scientific">Heterobasidion irregulare (strain TC 32-1)</name>
    <dbReference type="NCBI Taxonomy" id="747525"/>
    <lineage>
        <taxon>Eukaryota</taxon>
        <taxon>Fungi</taxon>
        <taxon>Dikarya</taxon>
        <taxon>Basidiomycota</taxon>
        <taxon>Agaricomycotina</taxon>
        <taxon>Agaricomycetes</taxon>
        <taxon>Russulales</taxon>
        <taxon>Bondarzewiaceae</taxon>
        <taxon>Heterobasidion</taxon>
        <taxon>Heterobasidion annosum species complex</taxon>
    </lineage>
</organism>
<dbReference type="KEGG" id="hir:HETIRDRAFT_406808"/>
<reference evidence="7 8" key="1">
    <citation type="journal article" date="2012" name="New Phytol.">
        <title>Insight into trade-off between wood decay and parasitism from the genome of a fungal forest pathogen.</title>
        <authorList>
            <person name="Olson A."/>
            <person name="Aerts A."/>
            <person name="Asiegbu F."/>
            <person name="Belbahri L."/>
            <person name="Bouzid O."/>
            <person name="Broberg A."/>
            <person name="Canback B."/>
            <person name="Coutinho P.M."/>
            <person name="Cullen D."/>
            <person name="Dalman K."/>
            <person name="Deflorio G."/>
            <person name="van Diepen L.T."/>
            <person name="Dunand C."/>
            <person name="Duplessis S."/>
            <person name="Durling M."/>
            <person name="Gonthier P."/>
            <person name="Grimwood J."/>
            <person name="Fossdal C.G."/>
            <person name="Hansson D."/>
            <person name="Henrissat B."/>
            <person name="Hietala A."/>
            <person name="Himmelstrand K."/>
            <person name="Hoffmeister D."/>
            <person name="Hogberg N."/>
            <person name="James T.Y."/>
            <person name="Karlsson M."/>
            <person name="Kohler A."/>
            <person name="Kues U."/>
            <person name="Lee Y.H."/>
            <person name="Lin Y.C."/>
            <person name="Lind M."/>
            <person name="Lindquist E."/>
            <person name="Lombard V."/>
            <person name="Lucas S."/>
            <person name="Lunden K."/>
            <person name="Morin E."/>
            <person name="Murat C."/>
            <person name="Park J."/>
            <person name="Raffaello T."/>
            <person name="Rouze P."/>
            <person name="Salamov A."/>
            <person name="Schmutz J."/>
            <person name="Solheim H."/>
            <person name="Stahlberg J."/>
            <person name="Velez H."/>
            <person name="de Vries R.P."/>
            <person name="Wiebenga A."/>
            <person name="Woodward S."/>
            <person name="Yakovlev I."/>
            <person name="Garbelotto M."/>
            <person name="Martin F."/>
            <person name="Grigoriev I.V."/>
            <person name="Stenlid J."/>
        </authorList>
    </citation>
    <scope>NUCLEOTIDE SEQUENCE [LARGE SCALE GENOMIC DNA]</scope>
    <source>
        <strain evidence="7 8">TC 32-1</strain>
    </source>
</reference>
<dbReference type="InterPro" id="IPR007248">
    <property type="entry name" value="Mpv17_PMP22"/>
</dbReference>
<evidence type="ECO:0000256" key="2">
    <source>
        <dbReference type="ARBA" id="ARBA00006824"/>
    </source>
</evidence>
<comment type="similarity">
    <text evidence="2 6">Belongs to the peroxisomal membrane protein PXMP2/4 family.</text>
</comment>
<dbReference type="InParanoid" id="W4KMB0"/>
<dbReference type="RefSeq" id="XP_009540936.1">
    <property type="nucleotide sequence ID" value="XM_009542641.1"/>
</dbReference>
<dbReference type="eggNOG" id="ENOG502S1VF">
    <property type="taxonomic scope" value="Eukaryota"/>
</dbReference>
<gene>
    <name evidence="7" type="ORF">HETIRDRAFT_406808</name>
</gene>
<evidence type="ECO:0000256" key="1">
    <source>
        <dbReference type="ARBA" id="ARBA00004141"/>
    </source>
</evidence>
<evidence type="ECO:0000313" key="7">
    <source>
        <dbReference type="EMBL" id="ETW86978.1"/>
    </source>
</evidence>
<dbReference type="HOGENOM" id="CLU_066033_1_0_1"/>
<dbReference type="GeneID" id="20672547"/>
<name>W4KMB0_HETIT</name>
<dbReference type="AlphaFoldDB" id="W4KMB0"/>
<proteinExistence type="inferred from homology"/>
<dbReference type="PANTHER" id="PTHR11266:SF93">
    <property type="entry name" value="INTEGRAL MEMBRANE PROTEIN 25D9-6"/>
    <property type="match status" value="1"/>
</dbReference>
<evidence type="ECO:0000256" key="3">
    <source>
        <dbReference type="ARBA" id="ARBA00022692"/>
    </source>
</evidence>
<evidence type="ECO:0000256" key="6">
    <source>
        <dbReference type="RuleBase" id="RU363053"/>
    </source>
</evidence>
<sequence length="218" mass="23733">MSLASGKPSARHPLLVAYLAQLTANPLRTKALTTGILCFLQEVLASHFAGVPAQRLSKESPLYYHALARARVDTKALKMGLYGLLVSAPLGHVLIGALQRAFAGKTGRAARLGQILSSNLFIAPIQTAVYLASMAVVNGAKSVDEIVKTVKGGFFSVIRVMWVSSPLSIIFAQTFLAPELWVPFFNLVGFTMGTYFNTRVKQIRLAVEKKQKKDEQDK</sequence>
<keyword evidence="5 6" id="KW-0472">Membrane</keyword>
<feature type="transmembrane region" description="Helical" evidence="6">
    <location>
        <begin position="79"/>
        <end position="101"/>
    </location>
</feature>
<evidence type="ECO:0008006" key="9">
    <source>
        <dbReference type="Google" id="ProtNLM"/>
    </source>
</evidence>
<dbReference type="Pfam" id="PF04117">
    <property type="entry name" value="Mpv17_PMP22"/>
    <property type="match status" value="1"/>
</dbReference>
<comment type="subcellular location">
    <subcellularLocation>
        <location evidence="1">Membrane</location>
        <topology evidence="1">Multi-pass membrane protein</topology>
    </subcellularLocation>
</comment>
<protein>
    <recommendedName>
        <fullName evidence="9">Integral membrane protein</fullName>
    </recommendedName>
</protein>
<dbReference type="OrthoDB" id="860at2759"/>
<feature type="transmembrane region" description="Helical" evidence="6">
    <location>
        <begin position="121"/>
        <end position="140"/>
    </location>
</feature>
<feature type="transmembrane region" description="Helical" evidence="6">
    <location>
        <begin position="180"/>
        <end position="198"/>
    </location>
</feature>
<dbReference type="PANTHER" id="PTHR11266">
    <property type="entry name" value="PEROXISOMAL MEMBRANE PROTEIN 2, PXMP2 MPV17"/>
    <property type="match status" value="1"/>
</dbReference>
<feature type="transmembrane region" description="Helical" evidence="6">
    <location>
        <begin position="152"/>
        <end position="174"/>
    </location>
</feature>
<evidence type="ECO:0000256" key="5">
    <source>
        <dbReference type="ARBA" id="ARBA00023136"/>
    </source>
</evidence>
<evidence type="ECO:0000256" key="4">
    <source>
        <dbReference type="ARBA" id="ARBA00022989"/>
    </source>
</evidence>
<keyword evidence="8" id="KW-1185">Reference proteome</keyword>
<dbReference type="Proteomes" id="UP000030671">
    <property type="component" value="Unassembled WGS sequence"/>
</dbReference>